<evidence type="ECO:0000256" key="3">
    <source>
        <dbReference type="ARBA" id="ARBA00023163"/>
    </source>
</evidence>
<evidence type="ECO:0000313" key="6">
    <source>
        <dbReference type="Proteomes" id="UP000829708"/>
    </source>
</evidence>
<name>A0ABY4DE62_9SPIR</name>
<dbReference type="PANTHER" id="PTHR30204">
    <property type="entry name" value="REDOX-CYCLING DRUG-SENSING TRANSCRIPTIONAL ACTIVATOR SOXR"/>
    <property type="match status" value="1"/>
</dbReference>
<reference evidence="6" key="1">
    <citation type="journal article" date="2024" name="J Bioinform Genom">
        <title>Complete genome sequence of the type strain bacterium Sphaerochaeta associata GLS2t (VKM B-2742)t.</title>
        <authorList>
            <person name="Troshina O.Y."/>
            <person name="Tepeeva A.N."/>
            <person name="Arzamasceva V.O."/>
            <person name="Whitman W.B."/>
            <person name="Varghese N."/>
            <person name="Shapiro N."/>
            <person name="Woyke T."/>
            <person name="Kripides N.C."/>
            <person name="Vasilenko O.V."/>
        </authorList>
    </citation>
    <scope>NUCLEOTIDE SEQUENCE [LARGE SCALE GENOMIC DNA]</scope>
    <source>
        <strain evidence="6">GLS2T</strain>
    </source>
</reference>
<proteinExistence type="predicted"/>
<dbReference type="PANTHER" id="PTHR30204:SF94">
    <property type="entry name" value="HEAVY METAL-DEPENDENT TRANSCRIPTIONAL REGULATOR HI_0293-RELATED"/>
    <property type="match status" value="1"/>
</dbReference>
<dbReference type="EMBL" id="CP094929">
    <property type="protein sequence ID" value="UOM50226.1"/>
    <property type="molecule type" value="Genomic_DNA"/>
</dbReference>
<feature type="domain" description="HTH merR-type" evidence="4">
    <location>
        <begin position="3"/>
        <end position="44"/>
    </location>
</feature>
<dbReference type="InterPro" id="IPR009061">
    <property type="entry name" value="DNA-bd_dom_put_sf"/>
</dbReference>
<dbReference type="InterPro" id="IPR000551">
    <property type="entry name" value="MerR-type_HTH_dom"/>
</dbReference>
<keyword evidence="6" id="KW-1185">Reference proteome</keyword>
<evidence type="ECO:0000256" key="2">
    <source>
        <dbReference type="ARBA" id="ARBA00023125"/>
    </source>
</evidence>
<evidence type="ECO:0000313" key="5">
    <source>
        <dbReference type="EMBL" id="UOM50226.1"/>
    </source>
</evidence>
<dbReference type="SMART" id="SM00422">
    <property type="entry name" value="HTH_MERR"/>
    <property type="match status" value="2"/>
</dbReference>
<dbReference type="PROSITE" id="PS50937">
    <property type="entry name" value="HTH_MERR_2"/>
    <property type="match status" value="2"/>
</dbReference>
<dbReference type="Gene3D" id="1.10.1660.10">
    <property type="match status" value="2"/>
</dbReference>
<evidence type="ECO:0000259" key="4">
    <source>
        <dbReference type="PROSITE" id="PS50937"/>
    </source>
</evidence>
<organism evidence="5 6">
    <name type="scientific">Sphaerochaeta associata</name>
    <dbReference type="NCBI Taxonomy" id="1129264"/>
    <lineage>
        <taxon>Bacteria</taxon>
        <taxon>Pseudomonadati</taxon>
        <taxon>Spirochaetota</taxon>
        <taxon>Spirochaetia</taxon>
        <taxon>Spirochaetales</taxon>
        <taxon>Sphaerochaetaceae</taxon>
        <taxon>Sphaerochaeta</taxon>
    </lineage>
</organism>
<feature type="domain" description="HTH merR-type" evidence="4">
    <location>
        <begin position="124"/>
        <end position="192"/>
    </location>
</feature>
<dbReference type="RefSeq" id="WP_244771617.1">
    <property type="nucleotide sequence ID" value="NZ_CP094929.1"/>
</dbReference>
<dbReference type="Proteomes" id="UP000829708">
    <property type="component" value="Chromosome"/>
</dbReference>
<evidence type="ECO:0000256" key="1">
    <source>
        <dbReference type="ARBA" id="ARBA00023015"/>
    </source>
</evidence>
<keyword evidence="1" id="KW-0805">Transcription regulation</keyword>
<protein>
    <submittedName>
        <fullName evidence="5">MerR family transcriptional regulator</fullName>
    </submittedName>
</protein>
<accession>A0ABY4DE62</accession>
<keyword evidence="3" id="KW-0804">Transcription</keyword>
<dbReference type="InterPro" id="IPR047057">
    <property type="entry name" value="MerR_fam"/>
</dbReference>
<sequence length="255" mass="28678">MQTYTTKALASLAHVHPNTVRLYERLQFITCSERKANGYRVFTDIHVIQMQLTRLSLRSEILQHGLRDQALYILRRSADLDLEGALDATAAYASSLEEEIVRARSAVSDVASLLASDHIGCPVALTRKQTALRLGLTIDTLRNWELNGLIQTKRSRNGYRIYDGEDLKRLSIIRTLRLANYSLMSILRLMNGLEDAGESELETILNTPAPSEDIISVCDRLLISLEAAKADALQMEQLLLKIMHLMEPSTEPPDF</sequence>
<dbReference type="Pfam" id="PF13411">
    <property type="entry name" value="MerR_1"/>
    <property type="match status" value="1"/>
</dbReference>
<dbReference type="Pfam" id="PF00376">
    <property type="entry name" value="MerR"/>
    <property type="match status" value="1"/>
</dbReference>
<dbReference type="CDD" id="cd00592">
    <property type="entry name" value="HTH_MerR-like"/>
    <property type="match status" value="1"/>
</dbReference>
<dbReference type="SUPFAM" id="SSF46955">
    <property type="entry name" value="Putative DNA-binding domain"/>
    <property type="match status" value="2"/>
</dbReference>
<keyword evidence="2" id="KW-0238">DNA-binding</keyword>
<gene>
    <name evidence="5" type="ORF">MUG09_11740</name>
</gene>